<feature type="region of interest" description="Disordered" evidence="1">
    <location>
        <begin position="1"/>
        <end position="33"/>
    </location>
</feature>
<dbReference type="PANTHER" id="PTHR45134:SF5">
    <property type="entry name" value="OS08G0543275 PROTEIN"/>
    <property type="match status" value="1"/>
</dbReference>
<evidence type="ECO:0000313" key="3">
    <source>
        <dbReference type="Proteomes" id="UP000694393"/>
    </source>
</evidence>
<evidence type="ECO:0000256" key="1">
    <source>
        <dbReference type="SAM" id="MobiDB-lite"/>
    </source>
</evidence>
<protein>
    <submittedName>
        <fullName evidence="2">Uncharacterized protein</fullName>
    </submittedName>
</protein>
<dbReference type="Ensembl" id="ENSPCET00000019273.1">
    <property type="protein sequence ID" value="ENSPCEP00000018645.1"/>
    <property type="gene ID" value="ENSPCEG00000014531.1"/>
</dbReference>
<dbReference type="Ensembl" id="ENSPCET00000019278.1">
    <property type="protein sequence ID" value="ENSPCEP00000018650.1"/>
    <property type="gene ID" value="ENSPCEG00000014535.1"/>
</dbReference>
<proteinExistence type="predicted"/>
<dbReference type="PANTHER" id="PTHR45134">
    <property type="entry name" value="OS08G0543275 PROTEIN"/>
    <property type="match status" value="1"/>
</dbReference>
<keyword evidence="3" id="KW-1185">Reference proteome</keyword>
<reference evidence="2" key="1">
    <citation type="submission" date="2025-05" db="UniProtKB">
        <authorList>
            <consortium name="Ensembl"/>
        </authorList>
    </citation>
    <scope>IDENTIFICATION</scope>
</reference>
<accession>A0A8C8SEJ2</accession>
<sequence>MPGGGPLVPRHEGQEQRSSNVGVPKKMDPAGEDAVTHKCCLPGWVAAASCLRTLPGTPGPEAAQSSVSRPPPPPLDHVAEPHARGQHLPTRSPQHSEPVQLSAHGAPAHSHTHVGTSLHNPLHAHTLLYTPPTRSVCTHTPAHAPPPAHTHSCTHTPCPVCTHTALHIHSPMCAHTPAHAPPHAHSSAHTHSPAYTQPHVCTHTPANAPPHVHSSAYSAHTHTHTLLCTPMHTGLCQRRLLGAPARPWVRQTAPLMGSSA</sequence>
<evidence type="ECO:0000313" key="2">
    <source>
        <dbReference type="Ensembl" id="ENSPCEP00000018645.1"/>
    </source>
</evidence>
<name>A0A8C8SEJ2_9SAUR</name>
<organism evidence="2 3">
    <name type="scientific">Pelusios castaneus</name>
    <name type="common">West African mud turtle</name>
    <dbReference type="NCBI Taxonomy" id="367368"/>
    <lineage>
        <taxon>Eukaryota</taxon>
        <taxon>Metazoa</taxon>
        <taxon>Chordata</taxon>
        <taxon>Craniata</taxon>
        <taxon>Vertebrata</taxon>
        <taxon>Euteleostomi</taxon>
        <taxon>Archelosauria</taxon>
        <taxon>Testudinata</taxon>
        <taxon>Testudines</taxon>
        <taxon>Pleurodira</taxon>
        <taxon>Pelomedusidae</taxon>
        <taxon>Pelusios</taxon>
    </lineage>
</organism>
<feature type="region of interest" description="Disordered" evidence="1">
    <location>
        <begin position="57"/>
        <end position="118"/>
    </location>
</feature>
<dbReference type="Proteomes" id="UP000694393">
    <property type="component" value="Unplaced"/>
</dbReference>
<feature type="compositionally biased region" description="Polar residues" evidence="1">
    <location>
        <begin position="89"/>
        <end position="99"/>
    </location>
</feature>
<dbReference type="AlphaFoldDB" id="A0A8C8SEJ2"/>